<keyword evidence="1" id="KW-0472">Membrane</keyword>
<feature type="transmembrane region" description="Helical" evidence="1">
    <location>
        <begin position="36"/>
        <end position="57"/>
    </location>
</feature>
<reference evidence="2 3" key="1">
    <citation type="submission" date="2024-09" db="EMBL/GenBank/DDBJ databases">
        <authorList>
            <person name="Sun Q."/>
            <person name="Mori K."/>
        </authorList>
    </citation>
    <scope>NUCLEOTIDE SEQUENCE [LARGE SCALE GENOMIC DNA]</scope>
    <source>
        <strain evidence="2 3">KCTC 23076</strain>
    </source>
</reference>
<organism evidence="2 3">
    <name type="scientific">Lysobacter korlensis</name>
    <dbReference type="NCBI Taxonomy" id="553636"/>
    <lineage>
        <taxon>Bacteria</taxon>
        <taxon>Pseudomonadati</taxon>
        <taxon>Pseudomonadota</taxon>
        <taxon>Gammaproteobacteria</taxon>
        <taxon>Lysobacterales</taxon>
        <taxon>Lysobacteraceae</taxon>
        <taxon>Lysobacter</taxon>
    </lineage>
</organism>
<gene>
    <name evidence="2" type="ORF">ACFFGH_20820</name>
</gene>
<protein>
    <submittedName>
        <fullName evidence="2">Uncharacterized protein</fullName>
    </submittedName>
</protein>
<evidence type="ECO:0000313" key="2">
    <source>
        <dbReference type="EMBL" id="MFC0680285.1"/>
    </source>
</evidence>
<keyword evidence="3" id="KW-1185">Reference proteome</keyword>
<comment type="caution">
    <text evidence="2">The sequence shown here is derived from an EMBL/GenBank/DDBJ whole genome shotgun (WGS) entry which is preliminary data.</text>
</comment>
<proteinExistence type="predicted"/>
<keyword evidence="1" id="KW-1133">Transmembrane helix</keyword>
<dbReference type="RefSeq" id="WP_386671885.1">
    <property type="nucleotide sequence ID" value="NZ_JBHLTG010000005.1"/>
</dbReference>
<keyword evidence="1" id="KW-0812">Transmembrane</keyword>
<evidence type="ECO:0000313" key="3">
    <source>
        <dbReference type="Proteomes" id="UP001589896"/>
    </source>
</evidence>
<accession>A0ABV6RTG7</accession>
<name>A0ABV6RTG7_9GAMM</name>
<sequence length="58" mass="6439">MSSKRENSTDDPDRERDASVPLLRTWWSELSVAAKVLVPMTAAVLVFVTANAMPAFIF</sequence>
<dbReference type="Proteomes" id="UP001589896">
    <property type="component" value="Unassembled WGS sequence"/>
</dbReference>
<evidence type="ECO:0000256" key="1">
    <source>
        <dbReference type="SAM" id="Phobius"/>
    </source>
</evidence>
<dbReference type="EMBL" id="JBHLTG010000005">
    <property type="protein sequence ID" value="MFC0680285.1"/>
    <property type="molecule type" value="Genomic_DNA"/>
</dbReference>